<dbReference type="PROSITE" id="PS51257">
    <property type="entry name" value="PROKAR_LIPOPROTEIN"/>
    <property type="match status" value="1"/>
</dbReference>
<dbReference type="EMBL" id="QRZA01000009">
    <property type="protein sequence ID" value="RGV34071.1"/>
    <property type="molecule type" value="Genomic_DNA"/>
</dbReference>
<evidence type="ECO:0000313" key="2">
    <source>
        <dbReference type="EMBL" id="RGV34071.1"/>
    </source>
</evidence>
<keyword evidence="1" id="KW-0732">Signal</keyword>
<comment type="caution">
    <text evidence="2">The sequence shown here is derived from an EMBL/GenBank/DDBJ whole genome shotgun (WGS) entry which is preliminary data.</text>
</comment>
<organism evidence="2 3">
    <name type="scientific">Butyricimonas virosa</name>
    <dbReference type="NCBI Taxonomy" id="544645"/>
    <lineage>
        <taxon>Bacteria</taxon>
        <taxon>Pseudomonadati</taxon>
        <taxon>Bacteroidota</taxon>
        <taxon>Bacteroidia</taxon>
        <taxon>Bacteroidales</taxon>
        <taxon>Odoribacteraceae</taxon>
        <taxon>Butyricimonas</taxon>
    </lineage>
</organism>
<feature type="signal peptide" evidence="1">
    <location>
        <begin position="1"/>
        <end position="28"/>
    </location>
</feature>
<dbReference type="STRING" id="1121130.GCA_000519105_03735"/>
<evidence type="ECO:0000256" key="1">
    <source>
        <dbReference type="SAM" id="SignalP"/>
    </source>
</evidence>
<evidence type="ECO:0000313" key="3">
    <source>
        <dbReference type="Proteomes" id="UP000283589"/>
    </source>
</evidence>
<proteinExistence type="predicted"/>
<accession>A0A412X109</accession>
<name>A0A412X109_9BACT</name>
<reference evidence="2 3" key="1">
    <citation type="submission" date="2018-08" db="EMBL/GenBank/DDBJ databases">
        <title>A genome reference for cultivated species of the human gut microbiota.</title>
        <authorList>
            <person name="Zou Y."/>
            <person name="Xue W."/>
            <person name="Luo G."/>
        </authorList>
    </citation>
    <scope>NUCLEOTIDE SEQUENCE [LARGE SCALE GENOMIC DNA]</scope>
    <source>
        <strain evidence="2 3">AF14-49</strain>
    </source>
</reference>
<dbReference type="Proteomes" id="UP000283589">
    <property type="component" value="Unassembled WGS sequence"/>
</dbReference>
<protein>
    <recommendedName>
        <fullName evidence="4">DUF4374 domain-containing protein</fullName>
    </recommendedName>
</protein>
<evidence type="ECO:0008006" key="4">
    <source>
        <dbReference type="Google" id="ProtNLM"/>
    </source>
</evidence>
<sequence length="510" mass="57812">MIKMKLLMKLKNILIGLGLLMLFQGTQSCIDDRGNYSYISKEELLPVTISGFEDTTVVIRSTLNITPVLENMDDEARYIHLWYAAPSVTAGFAPQRDTLSLEKDLSFEVTYESGTYNLVYEVRDPKLDIYVRKQVLMTVQSDVSTGWYVMKEENGETDIDYISMDEEKIENLITTFGQKRLKGKPVKMVYQSSRYTPVIQNPDGTTTQLVNKKAFHVFSDQDIKIFNADNMDLFYNYEDYFYEVPEVCKPQNCGMISSDFYAINAGKVYSIYGMSSNSGMLGYAKPGMYEVHSDMVMSYYGVMLFDKTTSTFYNTSSSGSSMNLFSEDSEGGISPTNMDVDMIRMLVRKEGNPSTAFAVMKNKNKDEHYVFDMSYSMASYPIVDIDTVPVHCEMPEAKVMGTSLYASCIYYSKKEADGDVLKVYKNVKIDNRESELKRFPGEEIVYIVNATSRYGAPADEVFNHLVVLTNSAAGWKLYRFNVIGQTPEIETEPVFVYSGKGTAGYVMLRN</sequence>
<dbReference type="InterPro" id="IPR032183">
    <property type="entry name" value="PKD-like"/>
</dbReference>
<dbReference type="AlphaFoldDB" id="A0A412X109"/>
<dbReference type="Pfam" id="PF16407">
    <property type="entry name" value="PKD_2"/>
    <property type="match status" value="1"/>
</dbReference>
<gene>
    <name evidence="2" type="ORF">DWW18_09060</name>
</gene>
<feature type="chain" id="PRO_5019231271" description="DUF4374 domain-containing protein" evidence="1">
    <location>
        <begin position="29"/>
        <end position="510"/>
    </location>
</feature>